<dbReference type="EMBL" id="FOXS01000001">
    <property type="protein sequence ID" value="SFQ00292.1"/>
    <property type="molecule type" value="Genomic_DNA"/>
</dbReference>
<evidence type="ECO:0000256" key="1">
    <source>
        <dbReference type="ARBA" id="ARBA00010476"/>
    </source>
</evidence>
<comment type="function">
    <text evidence="3">Co-chaperone involved in the maturation of iron-sulfur cluster-containing proteins. Seems to help targeting proteins to be folded toward HscA.</text>
</comment>
<dbReference type="Pfam" id="PF07743">
    <property type="entry name" value="HSCB_C"/>
    <property type="match status" value="1"/>
</dbReference>
<proteinExistence type="inferred from homology"/>
<reference evidence="6" key="1">
    <citation type="submission" date="2016-10" db="EMBL/GenBank/DDBJ databases">
        <authorList>
            <person name="Varghese N."/>
            <person name="Submissions S."/>
        </authorList>
    </citation>
    <scope>NUCLEOTIDE SEQUENCE [LARGE SCALE GENOMIC DNA]</scope>
    <source>
        <strain evidence="6">OR362-8,ATCC BAA-1266,JCM 13504</strain>
    </source>
</reference>
<dbReference type="InterPro" id="IPR036869">
    <property type="entry name" value="J_dom_sf"/>
</dbReference>
<dbReference type="AlphaFoldDB" id="A0A1I5UYN5"/>
<dbReference type="InterPro" id="IPR036386">
    <property type="entry name" value="HscB_C_sf"/>
</dbReference>
<dbReference type="GO" id="GO:0001671">
    <property type="term" value="F:ATPase activator activity"/>
    <property type="evidence" value="ECO:0007669"/>
    <property type="project" value="InterPro"/>
</dbReference>
<dbReference type="Gene3D" id="1.10.287.110">
    <property type="entry name" value="DnaJ domain"/>
    <property type="match status" value="1"/>
</dbReference>
<dbReference type="PANTHER" id="PTHR14021:SF15">
    <property type="entry name" value="IRON-SULFUR CLUSTER CO-CHAPERONE PROTEIN HSCB"/>
    <property type="match status" value="1"/>
</dbReference>
<organism evidence="5 6">
    <name type="scientific">Hymenobacter arizonensis</name>
    <name type="common">Siccationidurans arizonensis</name>
    <dbReference type="NCBI Taxonomy" id="1227077"/>
    <lineage>
        <taxon>Bacteria</taxon>
        <taxon>Pseudomonadati</taxon>
        <taxon>Bacteroidota</taxon>
        <taxon>Cytophagia</taxon>
        <taxon>Cytophagales</taxon>
        <taxon>Hymenobacteraceae</taxon>
        <taxon>Hymenobacter</taxon>
    </lineage>
</organism>
<feature type="domain" description="J" evidence="4">
    <location>
        <begin position="4"/>
        <end position="76"/>
    </location>
</feature>
<dbReference type="GO" id="GO:0051087">
    <property type="term" value="F:protein-folding chaperone binding"/>
    <property type="evidence" value="ECO:0007669"/>
    <property type="project" value="InterPro"/>
</dbReference>
<evidence type="ECO:0000256" key="2">
    <source>
        <dbReference type="ARBA" id="ARBA00023186"/>
    </source>
</evidence>
<dbReference type="GO" id="GO:0044571">
    <property type="term" value="P:[2Fe-2S] cluster assembly"/>
    <property type="evidence" value="ECO:0007669"/>
    <property type="project" value="InterPro"/>
</dbReference>
<gene>
    <name evidence="5" type="ORF">SAMN04515668_1123</name>
</gene>
<evidence type="ECO:0000313" key="5">
    <source>
        <dbReference type="EMBL" id="SFQ00292.1"/>
    </source>
</evidence>
<dbReference type="SUPFAM" id="SSF46565">
    <property type="entry name" value="Chaperone J-domain"/>
    <property type="match status" value="1"/>
</dbReference>
<dbReference type="Gene3D" id="1.20.1280.20">
    <property type="entry name" value="HscB, C-terminal domain"/>
    <property type="match status" value="1"/>
</dbReference>
<keyword evidence="2" id="KW-0143">Chaperone</keyword>
<dbReference type="InterPro" id="IPR009073">
    <property type="entry name" value="HscB_oligo_C"/>
</dbReference>
<dbReference type="OrthoDB" id="287587at2"/>
<dbReference type="STRING" id="1227077.SAMN04515668_1123"/>
<dbReference type="InterPro" id="IPR001623">
    <property type="entry name" value="DnaJ_domain"/>
</dbReference>
<name>A0A1I5UYN5_HYMAR</name>
<dbReference type="RefSeq" id="WP_092669792.1">
    <property type="nucleotide sequence ID" value="NZ_FOXS01000001.1"/>
</dbReference>
<evidence type="ECO:0000256" key="3">
    <source>
        <dbReference type="ARBA" id="ARBA00025596"/>
    </source>
</evidence>
<evidence type="ECO:0000259" key="4">
    <source>
        <dbReference type="PROSITE" id="PS50076"/>
    </source>
</evidence>
<dbReference type="Proteomes" id="UP000199029">
    <property type="component" value="Unassembled WGS sequence"/>
</dbReference>
<dbReference type="PROSITE" id="PS50076">
    <property type="entry name" value="DNAJ_2"/>
    <property type="match status" value="1"/>
</dbReference>
<dbReference type="SUPFAM" id="SSF47144">
    <property type="entry name" value="HSC20 (HSCB), C-terminal oligomerisation domain"/>
    <property type="match status" value="1"/>
</dbReference>
<dbReference type="GO" id="GO:0051259">
    <property type="term" value="P:protein complex oligomerization"/>
    <property type="evidence" value="ECO:0007669"/>
    <property type="project" value="InterPro"/>
</dbReference>
<accession>A0A1I5UYN5</accession>
<evidence type="ECO:0000313" key="6">
    <source>
        <dbReference type="Proteomes" id="UP000199029"/>
    </source>
</evidence>
<keyword evidence="6" id="KW-1185">Reference proteome</keyword>
<sequence length="179" mass="20294">MPTDYFAFYGLPESFQPDEAALKRLYYAKSRETHPDFHATSSAENQADMLQQATLNTDAYRTLSDSDKRMAYILRQHGLLEEGKQEQLPPDFLMDMMDLNEQLMDLETDPNADTVAQVAADVQALADTLDAGIQPILAGYEGLPSDHRPAALQQIRTYYLKKRYLLRIQQQVATFAARS</sequence>
<comment type="similarity">
    <text evidence="1">Belongs to the HscB family.</text>
</comment>
<dbReference type="PANTHER" id="PTHR14021">
    <property type="entry name" value="IRON-SULFUR CLUSTER CO-CHAPERONE PROTEIN HSCB"/>
    <property type="match status" value="1"/>
</dbReference>
<dbReference type="InterPro" id="IPR004640">
    <property type="entry name" value="HscB"/>
</dbReference>
<protein>
    <submittedName>
        <fullName evidence="5">Molecular chaperone HscB</fullName>
    </submittedName>
</protein>